<dbReference type="KEGG" id="vgo:GJW-30_1_04417"/>
<organism evidence="1 2">
    <name type="scientific">Variibacter gotjawalensis</name>
    <dbReference type="NCBI Taxonomy" id="1333996"/>
    <lineage>
        <taxon>Bacteria</taxon>
        <taxon>Pseudomonadati</taxon>
        <taxon>Pseudomonadota</taxon>
        <taxon>Alphaproteobacteria</taxon>
        <taxon>Hyphomicrobiales</taxon>
        <taxon>Nitrobacteraceae</taxon>
        <taxon>Variibacter</taxon>
    </lineage>
</organism>
<dbReference type="RefSeq" id="WP_096359005.1">
    <property type="nucleotide sequence ID" value="NZ_AP014946.1"/>
</dbReference>
<evidence type="ECO:0000313" key="1">
    <source>
        <dbReference type="EMBL" id="BAT61855.1"/>
    </source>
</evidence>
<accession>A0A0S3Q100</accession>
<protein>
    <recommendedName>
        <fullName evidence="3">DUF3833 domain-containing protein</fullName>
    </recommendedName>
</protein>
<proteinExistence type="predicted"/>
<dbReference type="EMBL" id="AP014946">
    <property type="protein sequence ID" value="BAT61855.1"/>
    <property type="molecule type" value="Genomic_DNA"/>
</dbReference>
<dbReference type="AlphaFoldDB" id="A0A0S3Q100"/>
<sequence length="161" mass="18438">MSTKDFSGKRPQFLPETFFPGRLEGWGIIEGPMGGLQKRFTIEAAGEWKEAARVVRFIETWKFDDGFSDTLDWQISKKASGRYVGAEKHLVSEAKGQQSGFAFRWRYARNTPQKGGSSLRLSFDDWFYKIDENVVCVRGRASRFGLPLLYAFVTYRKISSV</sequence>
<dbReference type="InterPro" id="IPR024409">
    <property type="entry name" value="DUF3833"/>
</dbReference>
<evidence type="ECO:0008006" key="3">
    <source>
        <dbReference type="Google" id="ProtNLM"/>
    </source>
</evidence>
<dbReference type="Pfam" id="PF12915">
    <property type="entry name" value="DUF3833"/>
    <property type="match status" value="1"/>
</dbReference>
<keyword evidence="2" id="KW-1185">Reference proteome</keyword>
<gene>
    <name evidence="1" type="ORF">GJW-30_1_04417</name>
</gene>
<name>A0A0S3Q100_9BRAD</name>
<dbReference type="Proteomes" id="UP000236884">
    <property type="component" value="Chromosome"/>
</dbReference>
<dbReference type="OrthoDB" id="5296954at2"/>
<evidence type="ECO:0000313" key="2">
    <source>
        <dbReference type="Proteomes" id="UP000236884"/>
    </source>
</evidence>
<reference evidence="1 2" key="1">
    <citation type="submission" date="2015-08" db="EMBL/GenBank/DDBJ databases">
        <title>Investigation of the bacterial diversity of lava forest soil.</title>
        <authorList>
            <person name="Lee J.S."/>
        </authorList>
    </citation>
    <scope>NUCLEOTIDE SEQUENCE [LARGE SCALE GENOMIC DNA]</scope>
    <source>
        <strain evidence="1 2">GJW-30</strain>
    </source>
</reference>